<proteinExistence type="predicted"/>
<dbReference type="InterPro" id="IPR003583">
    <property type="entry name" value="Hlx-hairpin-Hlx_DNA-bd_motif"/>
</dbReference>
<geneLocation type="plasmid" evidence="3">
    <name>pedy32-46i</name>
</geneLocation>
<dbReference type="GO" id="GO:0003677">
    <property type="term" value="F:DNA binding"/>
    <property type="evidence" value="ECO:0007669"/>
    <property type="project" value="InterPro"/>
</dbReference>
<keyword evidence="3" id="KW-1185">Reference proteome</keyword>
<dbReference type="Gene3D" id="1.10.150.20">
    <property type="entry name" value="5' to 3' exonuclease, C-terminal subdomain"/>
    <property type="match status" value="1"/>
</dbReference>
<dbReference type="Pfam" id="PF14520">
    <property type="entry name" value="HHH_5"/>
    <property type="match status" value="1"/>
</dbReference>
<sequence length="147" mass="15521">MHVCPGCGQTDVPAPEPLETAVDTVDDVLEAVVRKAVGRAIGDRVLADFPTREAIRQAPDDRMLAIKGMGRARLTRLRGHVAADLDTLLDGVRGLGPAKRERVVAAFPTAMVFLLATDEDLAAVDGVGPALAAELAARRDNPQDHPG</sequence>
<protein>
    <recommendedName>
        <fullName evidence="1">Helix-hairpin-helix DNA-binding motif class 1 domain-containing protein</fullName>
    </recommendedName>
</protein>
<organism evidence="2 3">
    <name type="scientific">Euzebya pacifica</name>
    <dbReference type="NCBI Taxonomy" id="1608957"/>
    <lineage>
        <taxon>Bacteria</taxon>
        <taxon>Bacillati</taxon>
        <taxon>Actinomycetota</taxon>
        <taxon>Nitriliruptoria</taxon>
        <taxon>Euzebyales</taxon>
    </lineage>
</organism>
<dbReference type="AlphaFoldDB" id="A0A346Y6B0"/>
<keyword evidence="2" id="KW-0614">Plasmid</keyword>
<reference evidence="2 3" key="1">
    <citation type="submission" date="2018-09" db="EMBL/GenBank/DDBJ databases">
        <title>Complete genome sequence of Euzebya sp. DY32-46 isolated from seawater of Pacific Ocean.</title>
        <authorList>
            <person name="Xu L."/>
            <person name="Wu Y.-H."/>
            <person name="Xu X.-W."/>
        </authorList>
    </citation>
    <scope>NUCLEOTIDE SEQUENCE [LARGE SCALE GENOMIC DNA]</scope>
    <source>
        <strain evidence="2 3">DY32-46</strain>
        <plasmid evidence="3">pedy32-46i</plasmid>
    </source>
</reference>
<name>A0A346Y6B0_9ACTN</name>
<dbReference type="InterPro" id="IPR010994">
    <property type="entry name" value="RuvA_2-like"/>
</dbReference>
<evidence type="ECO:0000259" key="1">
    <source>
        <dbReference type="SMART" id="SM00278"/>
    </source>
</evidence>
<gene>
    <name evidence="2" type="ORF">DVS28_b0237</name>
</gene>
<dbReference type="GO" id="GO:0006281">
    <property type="term" value="P:DNA repair"/>
    <property type="evidence" value="ECO:0007669"/>
    <property type="project" value="InterPro"/>
</dbReference>
<dbReference type="KEGG" id="euz:DVS28_b0237"/>
<evidence type="ECO:0000313" key="2">
    <source>
        <dbReference type="EMBL" id="AXV10007.1"/>
    </source>
</evidence>
<accession>A0A346Y6B0</accession>
<dbReference type="SUPFAM" id="SSF47781">
    <property type="entry name" value="RuvA domain 2-like"/>
    <property type="match status" value="1"/>
</dbReference>
<dbReference type="EMBL" id="CP031166">
    <property type="protein sequence ID" value="AXV10007.1"/>
    <property type="molecule type" value="Genomic_DNA"/>
</dbReference>
<evidence type="ECO:0000313" key="3">
    <source>
        <dbReference type="Proteomes" id="UP000264006"/>
    </source>
</evidence>
<dbReference type="SMART" id="SM00278">
    <property type="entry name" value="HhH1"/>
    <property type="match status" value="3"/>
</dbReference>
<feature type="domain" description="Helix-hairpin-helix DNA-binding motif class 1" evidence="1">
    <location>
        <begin position="119"/>
        <end position="138"/>
    </location>
</feature>
<feature type="domain" description="Helix-hairpin-helix DNA-binding motif class 1" evidence="1">
    <location>
        <begin position="61"/>
        <end position="80"/>
    </location>
</feature>
<feature type="domain" description="Helix-hairpin-helix DNA-binding motif class 1" evidence="1">
    <location>
        <begin position="87"/>
        <end position="106"/>
    </location>
</feature>
<dbReference type="Proteomes" id="UP000264006">
    <property type="component" value="Plasmid pEDY32-46I"/>
</dbReference>